<reference evidence="3 4" key="1">
    <citation type="journal article" date="2015" name="Genome Biol. Evol.">
        <title>Comparative Genomics of a Bacterivorous Green Alga Reveals Evolutionary Causalities and Consequences of Phago-Mixotrophic Mode of Nutrition.</title>
        <authorList>
            <person name="Burns J.A."/>
            <person name="Paasch A."/>
            <person name="Narechania A."/>
            <person name="Kim E."/>
        </authorList>
    </citation>
    <scope>NUCLEOTIDE SEQUENCE [LARGE SCALE GENOMIC DNA]</scope>
    <source>
        <strain evidence="3 4">PLY_AMNH</strain>
    </source>
</reference>
<accession>A0AAE0L279</accession>
<organism evidence="3 4">
    <name type="scientific">Cymbomonas tetramitiformis</name>
    <dbReference type="NCBI Taxonomy" id="36881"/>
    <lineage>
        <taxon>Eukaryota</taxon>
        <taxon>Viridiplantae</taxon>
        <taxon>Chlorophyta</taxon>
        <taxon>Pyramimonadophyceae</taxon>
        <taxon>Pyramimonadales</taxon>
        <taxon>Pyramimonadaceae</taxon>
        <taxon>Cymbomonas</taxon>
    </lineage>
</organism>
<keyword evidence="1" id="KW-0175">Coiled coil</keyword>
<name>A0AAE0L279_9CHLO</name>
<gene>
    <name evidence="3" type="ORF">CYMTET_22418</name>
</gene>
<evidence type="ECO:0000256" key="1">
    <source>
        <dbReference type="SAM" id="Coils"/>
    </source>
</evidence>
<keyword evidence="4" id="KW-1185">Reference proteome</keyword>
<sequence>MLGGAHQAAGGEDIARWAAHQAGGREDVLPLSRAHQTAGGRCAAGQHTRQQEGKTCMLGAHTRQQGGRACMLGRSTPNSRGGKDVHAGPLTRQQGGKTCTLDWDELYQTKIELKQLHDAKKAKAEEDEQAARQLLRKEDVIQKLQKEMILLKVITRPNFHTAGVPVIV</sequence>
<feature type="coiled-coil region" evidence="1">
    <location>
        <begin position="117"/>
        <end position="147"/>
    </location>
</feature>
<dbReference type="EMBL" id="LGRX02011232">
    <property type="protein sequence ID" value="KAK3269119.1"/>
    <property type="molecule type" value="Genomic_DNA"/>
</dbReference>
<proteinExistence type="predicted"/>
<protein>
    <submittedName>
        <fullName evidence="3">Uncharacterized protein</fullName>
    </submittedName>
</protein>
<dbReference type="Proteomes" id="UP001190700">
    <property type="component" value="Unassembled WGS sequence"/>
</dbReference>
<evidence type="ECO:0000313" key="3">
    <source>
        <dbReference type="EMBL" id="KAK3269119.1"/>
    </source>
</evidence>
<evidence type="ECO:0000313" key="4">
    <source>
        <dbReference type="Proteomes" id="UP001190700"/>
    </source>
</evidence>
<evidence type="ECO:0000256" key="2">
    <source>
        <dbReference type="SAM" id="MobiDB-lite"/>
    </source>
</evidence>
<comment type="caution">
    <text evidence="3">The sequence shown here is derived from an EMBL/GenBank/DDBJ whole genome shotgun (WGS) entry which is preliminary data.</text>
</comment>
<feature type="region of interest" description="Disordered" evidence="2">
    <location>
        <begin position="71"/>
        <end position="94"/>
    </location>
</feature>
<dbReference type="AlphaFoldDB" id="A0AAE0L279"/>